<feature type="compositionally biased region" description="Basic and acidic residues" evidence="1">
    <location>
        <begin position="80"/>
        <end position="92"/>
    </location>
</feature>
<proteinExistence type="predicted"/>
<protein>
    <submittedName>
        <fullName evidence="2">Uncharacterized protein</fullName>
    </submittedName>
</protein>
<evidence type="ECO:0000313" key="2">
    <source>
        <dbReference type="EMBL" id="OBZ72517.1"/>
    </source>
</evidence>
<evidence type="ECO:0000313" key="3">
    <source>
        <dbReference type="Proteomes" id="UP000092993"/>
    </source>
</evidence>
<feature type="compositionally biased region" description="Low complexity" evidence="1">
    <location>
        <begin position="47"/>
        <end position="57"/>
    </location>
</feature>
<name>A0A1C7M7H0_GRIFR</name>
<comment type="caution">
    <text evidence="2">The sequence shown here is derived from an EMBL/GenBank/DDBJ whole genome shotgun (WGS) entry which is preliminary data.</text>
</comment>
<dbReference type="Proteomes" id="UP000092993">
    <property type="component" value="Unassembled WGS sequence"/>
</dbReference>
<accession>A0A1C7M7H0</accession>
<gene>
    <name evidence="2" type="ORF">A0H81_07386</name>
</gene>
<sequence>MVRPPTTPRYSFASLEVHLHGLRHQAPYLRELQLAGFVLRYPRTKDASSASAARAASTTGSEPRQQLHHRECTSSCEAADGQRPDRRSGADMLKRCYQLPQLAGDDNVS</sequence>
<feature type="region of interest" description="Disordered" evidence="1">
    <location>
        <begin position="47"/>
        <end position="92"/>
    </location>
</feature>
<dbReference type="AlphaFoldDB" id="A0A1C7M7H0"/>
<reference evidence="2 3" key="1">
    <citation type="submission" date="2016-03" db="EMBL/GenBank/DDBJ databases">
        <title>Whole genome sequencing of Grifola frondosa 9006-11.</title>
        <authorList>
            <person name="Min B."/>
            <person name="Park H."/>
            <person name="Kim J.-G."/>
            <person name="Cho H."/>
            <person name="Oh Y.-L."/>
            <person name="Kong W.-S."/>
            <person name="Choi I.-G."/>
        </authorList>
    </citation>
    <scope>NUCLEOTIDE SEQUENCE [LARGE SCALE GENOMIC DNA]</scope>
    <source>
        <strain evidence="2 3">9006-11</strain>
    </source>
</reference>
<keyword evidence="3" id="KW-1185">Reference proteome</keyword>
<dbReference type="EMBL" id="LUGG01000009">
    <property type="protein sequence ID" value="OBZ72517.1"/>
    <property type="molecule type" value="Genomic_DNA"/>
</dbReference>
<evidence type="ECO:0000256" key="1">
    <source>
        <dbReference type="SAM" id="MobiDB-lite"/>
    </source>
</evidence>
<organism evidence="2 3">
    <name type="scientific">Grifola frondosa</name>
    <name type="common">Maitake</name>
    <name type="synonym">Polyporus frondosus</name>
    <dbReference type="NCBI Taxonomy" id="5627"/>
    <lineage>
        <taxon>Eukaryota</taxon>
        <taxon>Fungi</taxon>
        <taxon>Dikarya</taxon>
        <taxon>Basidiomycota</taxon>
        <taxon>Agaricomycotina</taxon>
        <taxon>Agaricomycetes</taxon>
        <taxon>Polyporales</taxon>
        <taxon>Grifolaceae</taxon>
        <taxon>Grifola</taxon>
    </lineage>
</organism>